<organism evidence="2 3">
    <name type="scientific">Mammaliicoccus sciuri</name>
    <name type="common">Staphylococcus sciuri</name>
    <dbReference type="NCBI Taxonomy" id="1296"/>
    <lineage>
        <taxon>Bacteria</taxon>
        <taxon>Bacillati</taxon>
        <taxon>Bacillota</taxon>
        <taxon>Bacilli</taxon>
        <taxon>Bacillales</taxon>
        <taxon>Staphylococcaceae</taxon>
        <taxon>Mammaliicoccus</taxon>
    </lineage>
</organism>
<dbReference type="EMBL" id="CP022046">
    <property type="protein sequence ID" value="ASE33755.1"/>
    <property type="molecule type" value="Genomic_DNA"/>
</dbReference>
<dbReference type="InterPro" id="IPR032710">
    <property type="entry name" value="NTF2-like_dom_sf"/>
</dbReference>
<reference evidence="3" key="1">
    <citation type="submission" date="2017-06" db="EMBL/GenBank/DDBJ databases">
        <title>FDA dAtabase for Regulatory Grade micrObial Sequences (FDA-ARGOS): Supporting development and validation of Infectious Disease Dx tests.</title>
        <authorList>
            <person name="Goldberg B."/>
            <person name="Campos J."/>
            <person name="Tallon L."/>
            <person name="Sadzewicz L."/>
            <person name="Sengamalay N."/>
            <person name="Ott S."/>
            <person name="Godinez A."/>
            <person name="Nagaraj S."/>
            <person name="Vavikolanu K."/>
            <person name="Nadendla S."/>
            <person name="George J."/>
            <person name="Geyer C."/>
            <person name="Sichtig H."/>
        </authorList>
    </citation>
    <scope>NUCLEOTIDE SEQUENCE [LARGE SCALE GENOMIC DNA]</scope>
    <source>
        <strain evidence="3">FDAARGOS_285</strain>
    </source>
</reference>
<protein>
    <submittedName>
        <fullName evidence="2">DUF4440 domain-containing protein</fullName>
    </submittedName>
</protein>
<proteinExistence type="predicted"/>
<dbReference type="InterPro" id="IPR027843">
    <property type="entry name" value="DUF4440"/>
</dbReference>
<dbReference type="Gene3D" id="3.10.450.50">
    <property type="match status" value="1"/>
</dbReference>
<dbReference type="Pfam" id="PF14534">
    <property type="entry name" value="DUF4440"/>
    <property type="match status" value="1"/>
</dbReference>
<feature type="domain" description="DUF4440" evidence="1">
    <location>
        <begin position="8"/>
        <end position="102"/>
    </location>
</feature>
<name>A0AAI8DGZ4_MAMSC</name>
<sequence length="112" mass="13447">MKQQFYELECAHLDASNRNDKSFIINLLDDEFKEIGKSGRMIYKRDIEESTLHTFDYEISDFIVEKIQKGIVLTTYELINKTDHITTKRSTLWIRKQSEWKMRFHQGTIVKK</sequence>
<accession>A0AAI8DGZ4</accession>
<gene>
    <name evidence="2" type="ORF">CEP64_03935</name>
</gene>
<evidence type="ECO:0000313" key="3">
    <source>
        <dbReference type="Proteomes" id="UP000197058"/>
    </source>
</evidence>
<dbReference type="SUPFAM" id="SSF54427">
    <property type="entry name" value="NTF2-like"/>
    <property type="match status" value="1"/>
</dbReference>
<dbReference type="Proteomes" id="UP000197058">
    <property type="component" value="Chromosome"/>
</dbReference>
<evidence type="ECO:0000259" key="1">
    <source>
        <dbReference type="Pfam" id="PF14534"/>
    </source>
</evidence>
<dbReference type="KEGG" id="sscu:CEP64_03935"/>
<evidence type="ECO:0000313" key="2">
    <source>
        <dbReference type="EMBL" id="ASE33755.1"/>
    </source>
</evidence>
<dbReference type="AlphaFoldDB" id="A0AAI8DGZ4"/>